<dbReference type="AlphaFoldDB" id="A0A1D8N9H9"/>
<dbReference type="VEuPathDB" id="FungiDB:YALI1_C04778g"/>
<protein>
    <submittedName>
        <fullName evidence="1">Uncharacterized protein</fullName>
    </submittedName>
</protein>
<sequence length="132" mass="14262">MEAYYCMVATVNVTALDSCTSGLTQGGSGCGDTFTNNFLPTDILALVCAHLQLDDIVVFGQQQGTTACSFSIQVQGDMQVILLRCLLFSSPVEYIQRFKSSIERGLLWSVLYGRQLMSTSCITGGSLQLSLV</sequence>
<evidence type="ECO:0000313" key="1">
    <source>
        <dbReference type="EMBL" id="AOW02291.1"/>
    </source>
</evidence>
<name>A0A1D8N9H9_YARLL</name>
<dbReference type="Proteomes" id="UP000182444">
    <property type="component" value="Chromosome 1C"/>
</dbReference>
<reference evidence="1 2" key="1">
    <citation type="journal article" date="2016" name="PLoS ONE">
        <title>Sequence Assembly of Yarrowia lipolytica Strain W29/CLIB89 Shows Transposable Element Diversity.</title>
        <authorList>
            <person name="Magnan C."/>
            <person name="Yu J."/>
            <person name="Chang I."/>
            <person name="Jahn E."/>
            <person name="Kanomata Y."/>
            <person name="Wu J."/>
            <person name="Zeller M."/>
            <person name="Oakes M."/>
            <person name="Baldi P."/>
            <person name="Sandmeyer S."/>
        </authorList>
    </citation>
    <scope>NUCLEOTIDE SEQUENCE [LARGE SCALE GENOMIC DNA]</scope>
    <source>
        <strain evidence="2">CLIB89(W29)</strain>
    </source>
</reference>
<proteinExistence type="predicted"/>
<gene>
    <name evidence="1" type="ORF">YALI1_C04778g</name>
</gene>
<organism evidence="1 2">
    <name type="scientific">Yarrowia lipolytica</name>
    <name type="common">Candida lipolytica</name>
    <dbReference type="NCBI Taxonomy" id="4952"/>
    <lineage>
        <taxon>Eukaryota</taxon>
        <taxon>Fungi</taxon>
        <taxon>Dikarya</taxon>
        <taxon>Ascomycota</taxon>
        <taxon>Saccharomycotina</taxon>
        <taxon>Dipodascomycetes</taxon>
        <taxon>Dipodascales</taxon>
        <taxon>Dipodascales incertae sedis</taxon>
        <taxon>Yarrowia</taxon>
    </lineage>
</organism>
<dbReference type="GeneID" id="94582839"/>
<dbReference type="RefSeq" id="XP_068138299.1">
    <property type="nucleotide sequence ID" value="XM_068282198.1"/>
</dbReference>
<evidence type="ECO:0000313" key="2">
    <source>
        <dbReference type="Proteomes" id="UP000182444"/>
    </source>
</evidence>
<accession>A0A1D8N9H9</accession>
<dbReference type="EMBL" id="CP017555">
    <property type="protein sequence ID" value="AOW02291.1"/>
    <property type="molecule type" value="Genomic_DNA"/>
</dbReference>